<organism evidence="2">
    <name type="scientific">Trichuris suis</name>
    <name type="common">pig whipworm</name>
    <dbReference type="NCBI Taxonomy" id="68888"/>
    <lineage>
        <taxon>Eukaryota</taxon>
        <taxon>Metazoa</taxon>
        <taxon>Ecdysozoa</taxon>
        <taxon>Nematoda</taxon>
        <taxon>Enoplea</taxon>
        <taxon>Dorylaimia</taxon>
        <taxon>Trichinellida</taxon>
        <taxon>Trichuridae</taxon>
        <taxon>Trichuris</taxon>
    </lineage>
</organism>
<evidence type="ECO:0000313" key="3">
    <source>
        <dbReference type="Proteomes" id="UP000030764"/>
    </source>
</evidence>
<proteinExistence type="predicted"/>
<dbReference type="EMBL" id="KL367636">
    <property type="protein sequence ID" value="KFD61102.1"/>
    <property type="molecule type" value="Genomic_DNA"/>
</dbReference>
<name>A0A085MV56_9BILA</name>
<protein>
    <submittedName>
        <fullName evidence="2">Uncharacterized protein</fullName>
    </submittedName>
</protein>
<gene>
    <name evidence="1" type="ORF">M513_00690</name>
    <name evidence="2" type="ORF">M514_00690</name>
</gene>
<evidence type="ECO:0000313" key="2">
    <source>
        <dbReference type="EMBL" id="KFD61102.1"/>
    </source>
</evidence>
<dbReference type="Proteomes" id="UP000030764">
    <property type="component" value="Unassembled WGS sequence"/>
</dbReference>
<dbReference type="EMBL" id="KL363184">
    <property type="protein sequence ID" value="KFD58464.1"/>
    <property type="molecule type" value="Genomic_DNA"/>
</dbReference>
<sequence>MTTTAAIVAATAHNFIPGSVPPRILDGNDLWWSNTICKSENTRLNQSELVPSAFIYNASYGCQVLDPSVAAGLALIPNSHLCSRASMSDSQPDPDVSAVEKLLSPLLFDSSPFKSLLRSVFKDNKYGL</sequence>
<accession>A0A085MV56</accession>
<keyword evidence="3" id="KW-1185">Reference proteome</keyword>
<evidence type="ECO:0000313" key="1">
    <source>
        <dbReference type="EMBL" id="KFD58464.1"/>
    </source>
</evidence>
<dbReference type="AlphaFoldDB" id="A0A085MV56"/>
<reference evidence="2 3" key="1">
    <citation type="journal article" date="2014" name="Nat. Genet.">
        <title>Genome and transcriptome of the porcine whipworm Trichuris suis.</title>
        <authorList>
            <person name="Jex A.R."/>
            <person name="Nejsum P."/>
            <person name="Schwarz E.M."/>
            <person name="Hu L."/>
            <person name="Young N.D."/>
            <person name="Hall R.S."/>
            <person name="Korhonen P.K."/>
            <person name="Liao S."/>
            <person name="Thamsborg S."/>
            <person name="Xia J."/>
            <person name="Xu P."/>
            <person name="Wang S."/>
            <person name="Scheerlinck J.P."/>
            <person name="Hofmann A."/>
            <person name="Sternberg P.W."/>
            <person name="Wang J."/>
            <person name="Gasser R.B."/>
        </authorList>
    </citation>
    <scope>NUCLEOTIDE SEQUENCE [LARGE SCALE GENOMIC DNA]</scope>
    <source>
        <strain evidence="2">DCEP-RM93F</strain>
        <strain evidence="1">DCEP-RM93M</strain>
    </source>
</reference>
<dbReference type="Proteomes" id="UP000030758">
    <property type="component" value="Unassembled WGS sequence"/>
</dbReference>